<evidence type="ECO:0000313" key="3">
    <source>
        <dbReference type="Proteomes" id="UP001501231"/>
    </source>
</evidence>
<dbReference type="RefSeq" id="WP_344594162.1">
    <property type="nucleotide sequence ID" value="NZ_BAAARW010000024.1"/>
</dbReference>
<organism evidence="2 3">
    <name type="scientific">Actinomadura vinacea</name>
    <dbReference type="NCBI Taxonomy" id="115336"/>
    <lineage>
        <taxon>Bacteria</taxon>
        <taxon>Bacillati</taxon>
        <taxon>Actinomycetota</taxon>
        <taxon>Actinomycetes</taxon>
        <taxon>Streptosporangiales</taxon>
        <taxon>Thermomonosporaceae</taxon>
        <taxon>Actinomadura</taxon>
    </lineage>
</organism>
<dbReference type="Proteomes" id="UP001501231">
    <property type="component" value="Unassembled WGS sequence"/>
</dbReference>
<accession>A0ABP5X2Q9</accession>
<evidence type="ECO:0000313" key="2">
    <source>
        <dbReference type="EMBL" id="GAA2440351.1"/>
    </source>
</evidence>
<name>A0ABP5X2Q9_9ACTN</name>
<comment type="caution">
    <text evidence="2">The sequence shown here is derived from an EMBL/GenBank/DDBJ whole genome shotgun (WGS) entry which is preliminary data.</text>
</comment>
<sequence length="901" mass="98164">MSDHPPALDEENVLTVPEALRGELLLRRGGAVPNPPPRIDPSAARRVRDRLEEGRAAIERMLYHLGSDPRAVKAARAYLNGEPDPRGAAAVAIVETHVSRGEDLDIWTRTWAVENAVAWVDAWAVEHGPAFAACAGAEADGLVVEVDKLSGDYVLKADGWTQKQLPWATGPAGKRMRALLAVADESDHAEAVERLAGHRGTRQQRLVVSFLVPSRQEWVEECVRERPKRDTDASNLLWCSLGSDRQLARLRGANWAHLGDHEVSLEILLTAAEGIGPALAPHLAAALEETGYETRDYVYGAGFNASARRAISQVLSLLPSDEAFTIVADHIDRPGGLAALTEMIERFPVRALRLLARRSESSEPAARLLSAHLRARPELRARLAELDDQARSAVEAVEAARVPEAPDGLVPKAFKKAAKDAAPGWAPPALLPQILMRGREHALPEAATANLLAALGKASPKRSPAGPLKEALDALDPASLARFGWALFEHGRSVGEESRTVWTQLCWTGDEETMRRLGAMARAATGQSHIKMPLNGLEVLAASGSDVAVLQLHLVADKARPKRLKNKAGKLLNQVAQARGLTLEQLADRMVPDFGLDGADGMTLDYGPRSFRVGFDEQLRPVVYDDKGKLRKSLPKPGVQDDPELAPAAHRAFSGLKKDVRGVAADLVRRLERAMVQQRRWSTDDFRRLFVEHPLVCHLVRRLVWLHEQDGRATTAFRVAEDRSFADADDEALTLPDSGAVLIAHPLRLGETAAAWSELFADYEILQPFPQLGRPVDALTDEEGAGDRIERFSGVEVGVGALLRLERQGWRRDAAGEGGVQTSIRFDSPNGLTIILDVYPGFPVTAPADWEEQTLDSLWIADHDAYDYGTKKSKATFAGLDDVTASEVLRALADVVDDAKA</sequence>
<reference evidence="3" key="1">
    <citation type="journal article" date="2019" name="Int. J. Syst. Evol. Microbiol.">
        <title>The Global Catalogue of Microorganisms (GCM) 10K type strain sequencing project: providing services to taxonomists for standard genome sequencing and annotation.</title>
        <authorList>
            <consortium name="The Broad Institute Genomics Platform"/>
            <consortium name="The Broad Institute Genome Sequencing Center for Infectious Disease"/>
            <person name="Wu L."/>
            <person name="Ma J."/>
        </authorList>
    </citation>
    <scope>NUCLEOTIDE SEQUENCE [LARGE SCALE GENOMIC DNA]</scope>
    <source>
        <strain evidence="3">JCM 3325</strain>
    </source>
</reference>
<proteinExistence type="predicted"/>
<gene>
    <name evidence="2" type="ORF">GCM10010191_65070</name>
</gene>
<dbReference type="InterPro" id="IPR025406">
    <property type="entry name" value="DUF4132"/>
</dbReference>
<protein>
    <recommendedName>
        <fullName evidence="1">DUF4132 domain-containing protein</fullName>
    </recommendedName>
</protein>
<dbReference type="EMBL" id="BAAARW010000024">
    <property type="protein sequence ID" value="GAA2440351.1"/>
    <property type="molecule type" value="Genomic_DNA"/>
</dbReference>
<feature type="domain" description="DUF4132" evidence="1">
    <location>
        <begin position="628"/>
        <end position="810"/>
    </location>
</feature>
<evidence type="ECO:0000259" key="1">
    <source>
        <dbReference type="Pfam" id="PF13569"/>
    </source>
</evidence>
<dbReference type="Pfam" id="PF13569">
    <property type="entry name" value="DUF4132"/>
    <property type="match status" value="1"/>
</dbReference>
<keyword evidence="3" id="KW-1185">Reference proteome</keyword>